<keyword evidence="3" id="KW-0479">Metal-binding</keyword>
<evidence type="ECO:0000313" key="6">
    <source>
        <dbReference type="Proteomes" id="UP001432128"/>
    </source>
</evidence>
<keyword evidence="3" id="KW-0408">Iron</keyword>
<dbReference type="PRINTS" id="PR00682">
    <property type="entry name" value="IPNSYNTHASE"/>
</dbReference>
<dbReference type="GO" id="GO:0016491">
    <property type="term" value="F:oxidoreductase activity"/>
    <property type="evidence" value="ECO:0007669"/>
    <property type="project" value="UniProtKB-KW"/>
</dbReference>
<dbReference type="InterPro" id="IPR050231">
    <property type="entry name" value="Iron_ascorbate_oxido_reductase"/>
</dbReference>
<gene>
    <name evidence="5" type="ORF">OG579_19005</name>
</gene>
<comment type="similarity">
    <text evidence="3">Belongs to the iron/ascorbate-dependent oxidoreductase family.</text>
</comment>
<dbReference type="EMBL" id="CP108021">
    <property type="protein sequence ID" value="WUM19759.1"/>
    <property type="molecule type" value="Genomic_DNA"/>
</dbReference>
<evidence type="ECO:0000259" key="4">
    <source>
        <dbReference type="PROSITE" id="PS51471"/>
    </source>
</evidence>
<evidence type="ECO:0000256" key="3">
    <source>
        <dbReference type="RuleBase" id="RU003682"/>
    </source>
</evidence>
<dbReference type="AlphaFoldDB" id="A0AAU4K195"/>
<dbReference type="InterPro" id="IPR005123">
    <property type="entry name" value="Oxoglu/Fe-dep_dioxygenase_dom"/>
</dbReference>
<dbReference type="Proteomes" id="UP001432128">
    <property type="component" value="Chromosome"/>
</dbReference>
<dbReference type="Pfam" id="PF03171">
    <property type="entry name" value="2OG-FeII_Oxy"/>
    <property type="match status" value="1"/>
</dbReference>
<sequence>MLPVISLPDLDTAAGRSRLARVSSEVGFFHLVDHGVPDSAIDRIRDAARAFFALPDADKQAIAMVNSPHFRGYNQLGGELTNGSVDRREQIDIGPERQPLPDARGPMRLQGPNQWPAALPELREAVAAYDTELARVSRDLLSRWAVALGASADTFTESFALPATLIKLIRYPARTDDRAVDDQGVGAHKDSGVLTILLLENDSRGLQVERADGTWIDAPAVEGAFIVNIGEMLEVATDGYLKATRHRVLTAPHAPERLSIPYFFAPSLDAVIPTIGAPDGAQAPGITADPANPLFATYGENTWKSRTRAHPDVYRRWYPDEAFAAH</sequence>
<name>A0AAU4K195_9NOCA</name>
<dbReference type="Pfam" id="PF14226">
    <property type="entry name" value="DIOX_N"/>
    <property type="match status" value="1"/>
</dbReference>
<dbReference type="InterPro" id="IPR026992">
    <property type="entry name" value="DIOX_N"/>
</dbReference>
<dbReference type="GO" id="GO:0046872">
    <property type="term" value="F:metal ion binding"/>
    <property type="evidence" value="ECO:0007669"/>
    <property type="project" value="UniProtKB-KW"/>
</dbReference>
<feature type="domain" description="Fe2OG dioxygenase" evidence="4">
    <location>
        <begin position="162"/>
        <end position="266"/>
    </location>
</feature>
<evidence type="ECO:0000313" key="5">
    <source>
        <dbReference type="EMBL" id="WUM19759.1"/>
    </source>
</evidence>
<dbReference type="InterPro" id="IPR027443">
    <property type="entry name" value="IPNS-like_sf"/>
</dbReference>
<dbReference type="KEGG" id="whr:OG579_19005"/>
<keyword evidence="2" id="KW-0045">Antibiotic biosynthesis</keyword>
<reference evidence="5 6" key="1">
    <citation type="submission" date="2022-10" db="EMBL/GenBank/DDBJ databases">
        <title>The complete genomes of actinobacterial strains from the NBC collection.</title>
        <authorList>
            <person name="Joergensen T.S."/>
            <person name="Alvarez Arevalo M."/>
            <person name="Sterndorff E.B."/>
            <person name="Faurdal D."/>
            <person name="Vuksanovic O."/>
            <person name="Mourched A.-S."/>
            <person name="Charusanti P."/>
            <person name="Shaw S."/>
            <person name="Blin K."/>
            <person name="Weber T."/>
        </authorList>
    </citation>
    <scope>NUCLEOTIDE SEQUENCE [LARGE SCALE GENOMIC DNA]</scope>
    <source>
        <strain evidence="5 6">NBC_00319</strain>
    </source>
</reference>
<keyword evidence="6" id="KW-1185">Reference proteome</keyword>
<evidence type="ECO:0000256" key="2">
    <source>
        <dbReference type="ARBA" id="ARBA00023194"/>
    </source>
</evidence>
<accession>A0AAU4K195</accession>
<dbReference type="PANTHER" id="PTHR47990">
    <property type="entry name" value="2-OXOGLUTARATE (2OG) AND FE(II)-DEPENDENT OXYGENASE SUPERFAMILY PROTEIN-RELATED"/>
    <property type="match status" value="1"/>
</dbReference>
<dbReference type="SUPFAM" id="SSF51197">
    <property type="entry name" value="Clavaminate synthase-like"/>
    <property type="match status" value="1"/>
</dbReference>
<organism evidence="5 6">
    <name type="scientific">Williamsia herbipolensis</name>
    <dbReference type="NCBI Taxonomy" id="1603258"/>
    <lineage>
        <taxon>Bacteria</taxon>
        <taxon>Bacillati</taxon>
        <taxon>Actinomycetota</taxon>
        <taxon>Actinomycetes</taxon>
        <taxon>Mycobacteriales</taxon>
        <taxon>Nocardiaceae</taxon>
        <taxon>Williamsia</taxon>
    </lineage>
</organism>
<dbReference type="PROSITE" id="PS51471">
    <property type="entry name" value="FE2OG_OXY"/>
    <property type="match status" value="1"/>
</dbReference>
<comment type="pathway">
    <text evidence="1">Antibiotic biosynthesis.</text>
</comment>
<dbReference type="InterPro" id="IPR044861">
    <property type="entry name" value="IPNS-like_FE2OG_OXY"/>
</dbReference>
<evidence type="ECO:0000256" key="1">
    <source>
        <dbReference type="ARBA" id="ARBA00004792"/>
    </source>
</evidence>
<keyword evidence="3" id="KW-0560">Oxidoreductase</keyword>
<dbReference type="Gene3D" id="2.60.120.330">
    <property type="entry name" value="B-lactam Antibiotic, Isopenicillin N Synthase, Chain"/>
    <property type="match status" value="1"/>
</dbReference>
<dbReference type="RefSeq" id="WP_328857211.1">
    <property type="nucleotide sequence ID" value="NZ_CP108021.1"/>
</dbReference>
<dbReference type="GO" id="GO:0017000">
    <property type="term" value="P:antibiotic biosynthetic process"/>
    <property type="evidence" value="ECO:0007669"/>
    <property type="project" value="UniProtKB-KW"/>
</dbReference>
<protein>
    <submittedName>
        <fullName evidence="5">Isopenicillin N synthase family oxygenase</fullName>
    </submittedName>
</protein>
<proteinExistence type="inferred from homology"/>